<dbReference type="Proteomes" id="UP001065298">
    <property type="component" value="Chromosome 9"/>
</dbReference>
<proteinExistence type="predicted"/>
<comment type="caution">
    <text evidence="1">The sequence shown here is derived from an EMBL/GenBank/DDBJ whole genome shotgun (WGS) entry which is preliminary data.</text>
</comment>
<evidence type="ECO:0000313" key="1">
    <source>
        <dbReference type="EMBL" id="KAI8657263.1"/>
    </source>
</evidence>
<protein>
    <submittedName>
        <fullName evidence="1">Uncharacterized protein</fullName>
    </submittedName>
</protein>
<gene>
    <name evidence="1" type="ORF">NCS57_01104300</name>
</gene>
<keyword evidence="2" id="KW-1185">Reference proteome</keyword>
<sequence>MAGTDKADTETHALNDAQEPLKTLQLYRRAALGKKHLFATSTADAAEYFIVNPVPQKHHDTWRPILYRGDNPKYTPTSKAIARARRTSMWNSFRLQVGDGVHEIMENKRRKKEQRDYRIGQKFRKWFCLGPTPPKKELEEQQEVEGLVFPVEMKRSGFLSRTLKWELGGQEYRWTGTRRFRSGRTKNWKGISHDFKLVSSDGTVIATLEKDRWATFRRSEKTGQPPNKKKELLGALRIYSLPECNAEDLQLPAEYEAAMNGEVSKKKKKETAKLNPKGPHSGNLTEETIVFTCWIAVEGEHRLRYKVFDLIEEIAEYFKE</sequence>
<organism evidence="1 2">
    <name type="scientific">Fusarium keratoplasticum</name>
    <dbReference type="NCBI Taxonomy" id="1328300"/>
    <lineage>
        <taxon>Eukaryota</taxon>
        <taxon>Fungi</taxon>
        <taxon>Dikarya</taxon>
        <taxon>Ascomycota</taxon>
        <taxon>Pezizomycotina</taxon>
        <taxon>Sordariomycetes</taxon>
        <taxon>Hypocreomycetidae</taxon>
        <taxon>Hypocreales</taxon>
        <taxon>Nectriaceae</taxon>
        <taxon>Fusarium</taxon>
        <taxon>Fusarium solani species complex</taxon>
    </lineage>
</organism>
<reference evidence="1" key="1">
    <citation type="submission" date="2022-06" db="EMBL/GenBank/DDBJ databases">
        <title>Fusarium solani species complex genomes reveal bases of compartmentalisation and animal pathogenesis.</title>
        <authorList>
            <person name="Tsai I.J."/>
        </authorList>
    </citation>
    <scope>NUCLEOTIDE SEQUENCE</scope>
    <source>
        <strain evidence="1">Fu6.1</strain>
    </source>
</reference>
<evidence type="ECO:0000313" key="2">
    <source>
        <dbReference type="Proteomes" id="UP001065298"/>
    </source>
</evidence>
<dbReference type="EMBL" id="CM046511">
    <property type="protein sequence ID" value="KAI8657263.1"/>
    <property type="molecule type" value="Genomic_DNA"/>
</dbReference>
<name>A0ACC0QKD4_9HYPO</name>
<accession>A0ACC0QKD4</accession>